<dbReference type="PROSITE" id="PS00463">
    <property type="entry name" value="ZN2_CY6_FUNGAL_1"/>
    <property type="match status" value="1"/>
</dbReference>
<dbReference type="PANTHER" id="PTHR47256:SF1">
    <property type="entry name" value="ZN(II)2CYS6 TRANSCRIPTION FACTOR (EUROFUNG)"/>
    <property type="match status" value="1"/>
</dbReference>
<name>A0A9P9WVS5_9PEZI</name>
<keyword evidence="6" id="KW-1185">Reference proteome</keyword>
<dbReference type="Pfam" id="PF04082">
    <property type="entry name" value="Fungal_trans"/>
    <property type="match status" value="1"/>
</dbReference>
<dbReference type="InterPro" id="IPR001138">
    <property type="entry name" value="Zn2Cys6_DnaBD"/>
</dbReference>
<evidence type="ECO:0000256" key="1">
    <source>
        <dbReference type="ARBA" id="ARBA00022723"/>
    </source>
</evidence>
<dbReference type="EMBL" id="JAFIMR010000003">
    <property type="protein sequence ID" value="KAI1880152.1"/>
    <property type="molecule type" value="Genomic_DNA"/>
</dbReference>
<dbReference type="CDD" id="cd00067">
    <property type="entry name" value="GAL4"/>
    <property type="match status" value="1"/>
</dbReference>
<dbReference type="GO" id="GO:0003677">
    <property type="term" value="F:DNA binding"/>
    <property type="evidence" value="ECO:0007669"/>
    <property type="project" value="InterPro"/>
</dbReference>
<comment type="caution">
    <text evidence="5">The sequence shown here is derived from an EMBL/GenBank/DDBJ whole genome shotgun (WGS) entry which is preliminary data.</text>
</comment>
<dbReference type="SMART" id="SM00066">
    <property type="entry name" value="GAL4"/>
    <property type="match status" value="1"/>
</dbReference>
<evidence type="ECO:0000259" key="4">
    <source>
        <dbReference type="PROSITE" id="PS50048"/>
    </source>
</evidence>
<dbReference type="SUPFAM" id="SSF57701">
    <property type="entry name" value="Zn2/Cys6 DNA-binding domain"/>
    <property type="match status" value="1"/>
</dbReference>
<dbReference type="InterPro" id="IPR036864">
    <property type="entry name" value="Zn2-C6_fun-type_DNA-bd_sf"/>
</dbReference>
<dbReference type="InterPro" id="IPR053187">
    <property type="entry name" value="Notoamide_regulator"/>
</dbReference>
<dbReference type="InterPro" id="IPR007219">
    <property type="entry name" value="XnlR_reg_dom"/>
</dbReference>
<dbReference type="GO" id="GO:0008270">
    <property type="term" value="F:zinc ion binding"/>
    <property type="evidence" value="ECO:0007669"/>
    <property type="project" value="InterPro"/>
</dbReference>
<keyword evidence="2" id="KW-0539">Nucleus</keyword>
<protein>
    <recommendedName>
        <fullName evidence="4">Zn(2)-C6 fungal-type domain-containing protein</fullName>
    </recommendedName>
</protein>
<organism evidence="5 6">
    <name type="scientific">Neoarthrinium moseri</name>
    <dbReference type="NCBI Taxonomy" id="1658444"/>
    <lineage>
        <taxon>Eukaryota</taxon>
        <taxon>Fungi</taxon>
        <taxon>Dikarya</taxon>
        <taxon>Ascomycota</taxon>
        <taxon>Pezizomycotina</taxon>
        <taxon>Sordariomycetes</taxon>
        <taxon>Xylariomycetidae</taxon>
        <taxon>Amphisphaeriales</taxon>
        <taxon>Apiosporaceae</taxon>
        <taxon>Neoarthrinium</taxon>
    </lineage>
</organism>
<evidence type="ECO:0000313" key="5">
    <source>
        <dbReference type="EMBL" id="KAI1880152.1"/>
    </source>
</evidence>
<proteinExistence type="predicted"/>
<evidence type="ECO:0000256" key="3">
    <source>
        <dbReference type="SAM" id="MobiDB-lite"/>
    </source>
</evidence>
<feature type="region of interest" description="Disordered" evidence="3">
    <location>
        <begin position="1"/>
        <end position="40"/>
    </location>
</feature>
<sequence length="690" mass="79315">MSEQVPASDTPRHLRPLLPAPTRRPQPPPRPSKPGRGSQAQVPAACDACRKQKCKCFGERPACRRCVQRRIRCRYAAAPGETSSQALRRNYDDLRNRATAHEEIVELLKSLPDQEAHHVLQKIRAGTDITSILSHIKAGDLLLQMSVLPETRFRYKFPYRSDMPEDYIPNNPYLDSFIYDVASLYPVDQSPSPSNSSSVSAVDEYHSLYQKPFHAAHVVDARLSEAKPSLWTAVCDDDVLMRELIGVWLRCEYQFTAAFQKDLFLEDMAAKREDFCSSLLVNMILAYSCVCWPQFSNRAEYWNPNTLQYRFLAEAKRLWELECSEPRITTIQTGMLLNVFYNLCGLDEIGQAYRIHAISLAHELRLFDGRILGQSSRIRHGRLFTAWSLYSWEALVGFSFMFPPLLREPPHEPLPDPSEDEQWYGEIWVRYPLNQTLSPSYFGQVFRAKCQFRIIMNEFCHLAYSKGSNVTLSKANKLLSRLRGWYNDLPHPLRAKTIVLPNHLQLHMYYQNLILALYEPLLDVKTVQEPSPHQIVAEATKHIQTLVRLYYLRHGFESMDLFIVIPLVLAGFKCIEAIGEETPVPKLEALRSTLMLIATGLYSQRRNHHLAQALFRVIRGRMRPHEAAILRGILNLEKTDAEEDKAPMQTVRSHWPVKVVKKEEELDSVILANLVENYAHMNVEDDFAAP</sequence>
<dbReference type="AlphaFoldDB" id="A0A9P9WVS5"/>
<keyword evidence="1" id="KW-0479">Metal-binding</keyword>
<dbReference type="GO" id="GO:0006351">
    <property type="term" value="P:DNA-templated transcription"/>
    <property type="evidence" value="ECO:0007669"/>
    <property type="project" value="InterPro"/>
</dbReference>
<dbReference type="CDD" id="cd12148">
    <property type="entry name" value="fungal_TF_MHR"/>
    <property type="match status" value="1"/>
</dbReference>
<dbReference type="GO" id="GO:0000981">
    <property type="term" value="F:DNA-binding transcription factor activity, RNA polymerase II-specific"/>
    <property type="evidence" value="ECO:0007669"/>
    <property type="project" value="InterPro"/>
</dbReference>
<accession>A0A9P9WVS5</accession>
<evidence type="ECO:0000313" key="6">
    <source>
        <dbReference type="Proteomes" id="UP000829685"/>
    </source>
</evidence>
<reference evidence="5" key="1">
    <citation type="submission" date="2021-03" db="EMBL/GenBank/DDBJ databases">
        <title>Revisited historic fungal species revealed as producer of novel bioactive compounds through whole genome sequencing and comparative genomics.</title>
        <authorList>
            <person name="Vignolle G.A."/>
            <person name="Hochenegger N."/>
            <person name="Mach R.L."/>
            <person name="Mach-Aigner A.R."/>
            <person name="Javad Rahimi M."/>
            <person name="Salim K.A."/>
            <person name="Chan C.M."/>
            <person name="Lim L.B.L."/>
            <person name="Cai F."/>
            <person name="Druzhinina I.S."/>
            <person name="U'Ren J.M."/>
            <person name="Derntl C."/>
        </authorList>
    </citation>
    <scope>NUCLEOTIDE SEQUENCE</scope>
    <source>
        <strain evidence="5">TUCIM 5799</strain>
    </source>
</reference>
<dbReference type="Pfam" id="PF00172">
    <property type="entry name" value="Zn_clus"/>
    <property type="match status" value="1"/>
</dbReference>
<feature type="compositionally biased region" description="Pro residues" evidence="3">
    <location>
        <begin position="18"/>
        <end position="32"/>
    </location>
</feature>
<dbReference type="Proteomes" id="UP000829685">
    <property type="component" value="Unassembled WGS sequence"/>
</dbReference>
<dbReference type="PANTHER" id="PTHR47256">
    <property type="entry name" value="ZN(II)2CYS6 TRANSCRIPTION FACTOR (EUROFUNG)-RELATED"/>
    <property type="match status" value="1"/>
</dbReference>
<dbReference type="Gene3D" id="4.10.240.10">
    <property type="entry name" value="Zn(2)-C6 fungal-type DNA-binding domain"/>
    <property type="match status" value="1"/>
</dbReference>
<feature type="domain" description="Zn(2)-C6 fungal-type" evidence="4">
    <location>
        <begin position="45"/>
        <end position="75"/>
    </location>
</feature>
<evidence type="ECO:0000256" key="2">
    <source>
        <dbReference type="ARBA" id="ARBA00023242"/>
    </source>
</evidence>
<gene>
    <name evidence="5" type="ORF">JX265_001773</name>
</gene>
<dbReference type="PROSITE" id="PS50048">
    <property type="entry name" value="ZN2_CY6_FUNGAL_2"/>
    <property type="match status" value="1"/>
</dbReference>